<evidence type="ECO:0000313" key="26">
    <source>
        <dbReference type="Proteomes" id="UP000053660"/>
    </source>
</evidence>
<dbReference type="SUPFAM" id="SSF54637">
    <property type="entry name" value="Thioesterase/thiol ester dehydrase-isomerase"/>
    <property type="match status" value="1"/>
</dbReference>
<keyword evidence="12" id="KW-0539">Nucleus</keyword>
<evidence type="ECO:0000256" key="4">
    <source>
        <dbReference type="ARBA" id="ARBA00004514"/>
    </source>
</evidence>
<dbReference type="GO" id="GO:0005829">
    <property type="term" value="C:cytosol"/>
    <property type="evidence" value="ECO:0007669"/>
    <property type="project" value="UniProtKB-SubCell"/>
</dbReference>
<dbReference type="GO" id="GO:0005739">
    <property type="term" value="C:mitochondrion"/>
    <property type="evidence" value="ECO:0007669"/>
    <property type="project" value="UniProtKB-SubCell"/>
</dbReference>
<keyword evidence="10" id="KW-0496">Mitochondrion</keyword>
<name>A0A0B1SEH6_OESDE</name>
<evidence type="ECO:0000256" key="5">
    <source>
        <dbReference type="ARBA" id="ARBA00008324"/>
    </source>
</evidence>
<protein>
    <recommendedName>
        <fullName evidence="20">Acyl-coenzyme A thioesterase 13</fullName>
    </recommendedName>
    <alternativeName>
        <fullName evidence="22">Hotdog-fold thioesterase superfamily member 2</fullName>
    </alternativeName>
    <alternativeName>
        <fullName evidence="21">Palmitoyl-CoA hydrolase</fullName>
    </alternativeName>
    <alternativeName>
        <fullName evidence="23">Thioesterase superfamily member 2</fullName>
    </alternativeName>
</protein>
<dbReference type="PANTHER" id="PTHR21660:SF59">
    <property type="entry name" value="THIOESTERASE DOMAIN-CONTAINING PROTEIN"/>
    <property type="match status" value="1"/>
</dbReference>
<dbReference type="InterPro" id="IPR006683">
    <property type="entry name" value="Thioestr_dom"/>
</dbReference>
<evidence type="ECO:0000256" key="22">
    <source>
        <dbReference type="ARBA" id="ARBA00081533"/>
    </source>
</evidence>
<dbReference type="EMBL" id="KN572223">
    <property type="protein sequence ID" value="KHJ83688.1"/>
    <property type="molecule type" value="Genomic_DNA"/>
</dbReference>
<sequence length="150" mass="15906">MSSSKYLQGLKAFIERCGKSKNFHQFAGNIRALSASEGHVKVEFEVSEAMLNPVGTLHGGCTATLVDMFTTAACVASPRGLPGVSVDLHVTYLSAVKEGETVVIDAEVTKAGRTLSFTKADLIHKASNRIIATGLHTKAFPVAKTAEKKS</sequence>
<dbReference type="InterPro" id="IPR039298">
    <property type="entry name" value="ACOT13"/>
</dbReference>
<gene>
    <name evidence="25" type="ORF">OESDEN_16611</name>
</gene>
<evidence type="ECO:0000256" key="8">
    <source>
        <dbReference type="ARBA" id="ARBA00022990"/>
    </source>
</evidence>
<dbReference type="NCBIfam" id="TIGR00369">
    <property type="entry name" value="unchar_dom_1"/>
    <property type="match status" value="1"/>
</dbReference>
<evidence type="ECO:0000256" key="1">
    <source>
        <dbReference type="ARBA" id="ARBA00004123"/>
    </source>
</evidence>
<comment type="catalytic activity">
    <reaction evidence="14">
        <text>decanoyl-CoA + H2O = decanoate + CoA + H(+)</text>
        <dbReference type="Rhea" id="RHEA:40059"/>
        <dbReference type="ChEBI" id="CHEBI:15377"/>
        <dbReference type="ChEBI" id="CHEBI:15378"/>
        <dbReference type="ChEBI" id="CHEBI:27689"/>
        <dbReference type="ChEBI" id="CHEBI:57287"/>
        <dbReference type="ChEBI" id="CHEBI:61430"/>
    </reaction>
    <physiologicalReaction direction="left-to-right" evidence="14">
        <dbReference type="Rhea" id="RHEA:40060"/>
    </physiologicalReaction>
</comment>
<keyword evidence="7" id="KW-0378">Hydrolase</keyword>
<dbReference type="PANTHER" id="PTHR21660">
    <property type="entry name" value="THIOESTERASE SUPERFAMILY MEMBER-RELATED"/>
    <property type="match status" value="1"/>
</dbReference>
<dbReference type="Proteomes" id="UP000053660">
    <property type="component" value="Unassembled WGS sequence"/>
</dbReference>
<organism evidence="25 26">
    <name type="scientific">Oesophagostomum dentatum</name>
    <name type="common">Nodular worm</name>
    <dbReference type="NCBI Taxonomy" id="61180"/>
    <lineage>
        <taxon>Eukaryota</taxon>
        <taxon>Metazoa</taxon>
        <taxon>Ecdysozoa</taxon>
        <taxon>Nematoda</taxon>
        <taxon>Chromadorea</taxon>
        <taxon>Rhabditida</taxon>
        <taxon>Rhabditina</taxon>
        <taxon>Rhabditomorpha</taxon>
        <taxon>Strongyloidea</taxon>
        <taxon>Strongylidae</taxon>
        <taxon>Oesophagostomum</taxon>
    </lineage>
</organism>
<comment type="catalytic activity">
    <reaction evidence="15">
        <text>dodecanoyl-CoA + H2O = dodecanoate + CoA + H(+)</text>
        <dbReference type="Rhea" id="RHEA:30135"/>
        <dbReference type="ChEBI" id="CHEBI:15377"/>
        <dbReference type="ChEBI" id="CHEBI:15378"/>
        <dbReference type="ChEBI" id="CHEBI:18262"/>
        <dbReference type="ChEBI" id="CHEBI:57287"/>
        <dbReference type="ChEBI" id="CHEBI:57375"/>
    </reaction>
    <physiologicalReaction direction="left-to-right" evidence="15">
        <dbReference type="Rhea" id="RHEA:30136"/>
    </physiologicalReaction>
</comment>
<comment type="catalytic activity">
    <reaction evidence="13">
        <text>octanoyl-CoA + H2O = octanoate + CoA + H(+)</text>
        <dbReference type="Rhea" id="RHEA:30143"/>
        <dbReference type="ChEBI" id="CHEBI:15377"/>
        <dbReference type="ChEBI" id="CHEBI:15378"/>
        <dbReference type="ChEBI" id="CHEBI:25646"/>
        <dbReference type="ChEBI" id="CHEBI:57287"/>
        <dbReference type="ChEBI" id="CHEBI:57386"/>
    </reaction>
    <physiologicalReaction direction="left-to-right" evidence="13">
        <dbReference type="Rhea" id="RHEA:30144"/>
    </physiologicalReaction>
</comment>
<comment type="subcellular location">
    <subcellularLocation>
        <location evidence="3">Cytoplasm</location>
        <location evidence="3">Cytoskeleton</location>
        <location evidence="3">Spindle</location>
    </subcellularLocation>
    <subcellularLocation>
        <location evidence="4">Cytoplasm</location>
        <location evidence="4">Cytosol</location>
    </subcellularLocation>
    <subcellularLocation>
        <location evidence="2">Mitochondrion</location>
    </subcellularLocation>
    <subcellularLocation>
        <location evidence="1">Nucleus</location>
    </subcellularLocation>
</comment>
<dbReference type="Pfam" id="PF03061">
    <property type="entry name" value="4HBT"/>
    <property type="match status" value="1"/>
</dbReference>
<dbReference type="InterPro" id="IPR029069">
    <property type="entry name" value="HotDog_dom_sf"/>
</dbReference>
<keyword evidence="8" id="KW-0007">Acetylation</keyword>
<proteinExistence type="inferred from homology"/>
<dbReference type="GO" id="GO:0005634">
    <property type="term" value="C:nucleus"/>
    <property type="evidence" value="ECO:0007669"/>
    <property type="project" value="UniProtKB-SubCell"/>
</dbReference>
<evidence type="ECO:0000256" key="17">
    <source>
        <dbReference type="ARBA" id="ARBA00052976"/>
    </source>
</evidence>
<evidence type="ECO:0000256" key="23">
    <source>
        <dbReference type="ARBA" id="ARBA00083956"/>
    </source>
</evidence>
<dbReference type="GO" id="GO:0005819">
    <property type="term" value="C:spindle"/>
    <property type="evidence" value="ECO:0007669"/>
    <property type="project" value="UniProtKB-SubCell"/>
</dbReference>
<evidence type="ECO:0000256" key="2">
    <source>
        <dbReference type="ARBA" id="ARBA00004173"/>
    </source>
</evidence>
<comment type="catalytic activity">
    <reaction evidence="17">
        <text>a fatty acyl-CoA + H2O = a fatty acid + CoA + H(+)</text>
        <dbReference type="Rhea" id="RHEA:16781"/>
        <dbReference type="ChEBI" id="CHEBI:15377"/>
        <dbReference type="ChEBI" id="CHEBI:15378"/>
        <dbReference type="ChEBI" id="CHEBI:28868"/>
        <dbReference type="ChEBI" id="CHEBI:57287"/>
        <dbReference type="ChEBI" id="CHEBI:77636"/>
    </reaction>
    <physiologicalReaction direction="left-to-right" evidence="17">
        <dbReference type="Rhea" id="RHEA:16782"/>
    </physiologicalReaction>
</comment>
<dbReference type="InterPro" id="IPR003736">
    <property type="entry name" value="PAAI_dom"/>
</dbReference>
<comment type="catalytic activity">
    <reaction evidence="16">
        <text>hexanoyl-CoA + H2O = hexanoate + CoA + H(+)</text>
        <dbReference type="Rhea" id="RHEA:40115"/>
        <dbReference type="ChEBI" id="CHEBI:15377"/>
        <dbReference type="ChEBI" id="CHEBI:15378"/>
        <dbReference type="ChEBI" id="CHEBI:17120"/>
        <dbReference type="ChEBI" id="CHEBI:57287"/>
        <dbReference type="ChEBI" id="CHEBI:62620"/>
    </reaction>
    <physiologicalReaction direction="left-to-right" evidence="16">
        <dbReference type="Rhea" id="RHEA:40116"/>
    </physiologicalReaction>
</comment>
<evidence type="ECO:0000256" key="9">
    <source>
        <dbReference type="ARBA" id="ARBA00023098"/>
    </source>
</evidence>
<keyword evidence="26" id="KW-1185">Reference proteome</keyword>
<evidence type="ECO:0000256" key="19">
    <source>
        <dbReference type="ARBA" id="ARBA00064709"/>
    </source>
</evidence>
<evidence type="ECO:0000256" key="21">
    <source>
        <dbReference type="ARBA" id="ARBA00075657"/>
    </source>
</evidence>
<comment type="subunit">
    <text evidence="19">Homotetramer. Interacts with PCTP.</text>
</comment>
<evidence type="ECO:0000256" key="18">
    <source>
        <dbReference type="ARBA" id="ARBA00058205"/>
    </source>
</evidence>
<evidence type="ECO:0000256" key="14">
    <source>
        <dbReference type="ARBA" id="ARBA00047969"/>
    </source>
</evidence>
<evidence type="ECO:0000259" key="24">
    <source>
        <dbReference type="Pfam" id="PF03061"/>
    </source>
</evidence>
<dbReference type="GO" id="GO:0006629">
    <property type="term" value="P:lipid metabolic process"/>
    <property type="evidence" value="ECO:0007669"/>
    <property type="project" value="UniProtKB-KW"/>
</dbReference>
<keyword evidence="6" id="KW-0963">Cytoplasm</keyword>
<dbReference type="OrthoDB" id="46529at2759"/>
<evidence type="ECO:0000256" key="10">
    <source>
        <dbReference type="ARBA" id="ARBA00023128"/>
    </source>
</evidence>
<comment type="function">
    <text evidence="18">Catalyzes the hydrolysis of acyl-CoAs into free fatty acids and coenzyme A (CoASH), regulating their respective intracellular levels. Has acyl-CoA thioesterase activity towards medium (C12) and long-chain (C18) fatty acyl-CoA substrates. Can also hydrolyze 3-hydroxyphenylacetyl-CoA and 3,4-dihydroxyphenylacetyl-CoA (in vitro). May play a role in controlling adaptive thermogenesis.</text>
</comment>
<evidence type="ECO:0000256" key="3">
    <source>
        <dbReference type="ARBA" id="ARBA00004186"/>
    </source>
</evidence>
<dbReference type="Gene3D" id="3.10.129.10">
    <property type="entry name" value="Hotdog Thioesterase"/>
    <property type="match status" value="1"/>
</dbReference>
<feature type="domain" description="Thioesterase" evidence="24">
    <location>
        <begin position="55"/>
        <end position="124"/>
    </location>
</feature>
<evidence type="ECO:0000313" key="25">
    <source>
        <dbReference type="EMBL" id="KHJ83688.1"/>
    </source>
</evidence>
<evidence type="ECO:0000256" key="7">
    <source>
        <dbReference type="ARBA" id="ARBA00022801"/>
    </source>
</evidence>
<comment type="similarity">
    <text evidence="5">Belongs to the thioesterase PaaI family.</text>
</comment>
<keyword evidence="11" id="KW-0206">Cytoskeleton</keyword>
<evidence type="ECO:0000256" key="12">
    <source>
        <dbReference type="ARBA" id="ARBA00023242"/>
    </source>
</evidence>
<keyword evidence="9" id="KW-0443">Lipid metabolism</keyword>
<dbReference type="AlphaFoldDB" id="A0A0B1SEH6"/>
<evidence type="ECO:0000256" key="15">
    <source>
        <dbReference type="ARBA" id="ARBA00048074"/>
    </source>
</evidence>
<dbReference type="CDD" id="cd03443">
    <property type="entry name" value="PaaI_thioesterase"/>
    <property type="match status" value="1"/>
</dbReference>
<evidence type="ECO:0000256" key="20">
    <source>
        <dbReference type="ARBA" id="ARBA00067273"/>
    </source>
</evidence>
<evidence type="ECO:0000256" key="13">
    <source>
        <dbReference type="ARBA" id="ARBA00047588"/>
    </source>
</evidence>
<evidence type="ECO:0000256" key="6">
    <source>
        <dbReference type="ARBA" id="ARBA00022490"/>
    </source>
</evidence>
<dbReference type="FunFam" id="3.10.129.10:FF:000021">
    <property type="entry name" value="Acyl-coenzyme A thioesterase 13"/>
    <property type="match status" value="1"/>
</dbReference>
<reference evidence="25 26" key="1">
    <citation type="submission" date="2014-03" db="EMBL/GenBank/DDBJ databases">
        <title>Draft genome of the hookworm Oesophagostomum dentatum.</title>
        <authorList>
            <person name="Mitreva M."/>
        </authorList>
    </citation>
    <scope>NUCLEOTIDE SEQUENCE [LARGE SCALE GENOMIC DNA]</scope>
    <source>
        <strain evidence="25 26">OD-Hann</strain>
    </source>
</reference>
<evidence type="ECO:0000256" key="16">
    <source>
        <dbReference type="ARBA" id="ARBA00050199"/>
    </source>
</evidence>
<accession>A0A0B1SEH6</accession>
<evidence type="ECO:0000256" key="11">
    <source>
        <dbReference type="ARBA" id="ARBA00023212"/>
    </source>
</evidence>
<dbReference type="GO" id="GO:0047617">
    <property type="term" value="F:fatty acyl-CoA hydrolase activity"/>
    <property type="evidence" value="ECO:0007669"/>
    <property type="project" value="InterPro"/>
</dbReference>